<dbReference type="GO" id="GO:0008483">
    <property type="term" value="F:transaminase activity"/>
    <property type="evidence" value="ECO:0007669"/>
    <property type="project" value="UniProtKB-KW"/>
</dbReference>
<evidence type="ECO:0000313" key="4">
    <source>
        <dbReference type="EMBL" id="MDT0461885.1"/>
    </source>
</evidence>
<evidence type="ECO:0000256" key="2">
    <source>
        <dbReference type="ARBA" id="ARBA00022898"/>
    </source>
</evidence>
<comment type="cofactor">
    <cofactor evidence="1 3">
        <name>pyridoxal 5'-phosphate</name>
        <dbReference type="ChEBI" id="CHEBI:597326"/>
    </cofactor>
</comment>
<gene>
    <name evidence="4" type="ORF">RM764_02505</name>
</gene>
<proteinExistence type="inferred from homology"/>
<dbReference type="PIRSF" id="PIRSF001434">
    <property type="entry name" value="CGS"/>
    <property type="match status" value="1"/>
</dbReference>
<dbReference type="Proteomes" id="UP001183809">
    <property type="component" value="Unassembled WGS sequence"/>
</dbReference>
<keyword evidence="4" id="KW-0808">Transferase</keyword>
<evidence type="ECO:0000313" key="5">
    <source>
        <dbReference type="Proteomes" id="UP001183809"/>
    </source>
</evidence>
<dbReference type="InterPro" id="IPR000277">
    <property type="entry name" value="Cys/Met-Metab_PyrdxlP-dep_enz"/>
</dbReference>
<protein>
    <submittedName>
        <fullName evidence="4">Aminotransferase class I/II-fold pyridoxal phosphate-dependent enzyme</fullName>
    </submittedName>
</protein>
<dbReference type="Gene3D" id="3.40.640.10">
    <property type="entry name" value="Type I PLP-dependent aspartate aminotransferase-like (Major domain)"/>
    <property type="match status" value="1"/>
</dbReference>
<dbReference type="InterPro" id="IPR015421">
    <property type="entry name" value="PyrdxlP-dep_Trfase_major"/>
</dbReference>
<evidence type="ECO:0000256" key="3">
    <source>
        <dbReference type="RuleBase" id="RU362118"/>
    </source>
</evidence>
<keyword evidence="2 3" id="KW-0663">Pyridoxal phosphate</keyword>
<dbReference type="Pfam" id="PF01053">
    <property type="entry name" value="Cys_Met_Meta_PP"/>
    <property type="match status" value="1"/>
</dbReference>
<sequence length="405" mass="42231">MDARSQDTQNRFPIGDLPGLRALATEAVHAGREDLVAQGLHAAPIDLSTTYPSYDSRGEAARIDAFAADGGELTGPPVYARLGNPTVSRFETALARLEGTESAVAFASGMAALSAVLLARNALGLRHVVAVRPLYGCSDHLLNAGLLGSEVTWTDPAGIAAALRPDTGLVVVESPANPTLAEVDLRAIAHACGSVPLLVDNTFATPVLQRPAEHGARLVLHSATKYLGGHGDVMGGVVACDEELASRLRQVRFATGAVLHPLAGYLLLRGLSTLPIRVRAASATAAELAGRLAADPRVARVHYPRIGGAMIAFEVHGDPHAVIGGVRLITPAVSLGSVDTLIQHPASISHRIVDEPDRQGAGVSDRLLRLSVGLEDVEDLWTDLDGALGAASTDGERRTEEVAGR</sequence>
<comment type="similarity">
    <text evidence="3">Belongs to the trans-sulfuration enzymes family.</text>
</comment>
<dbReference type="InterPro" id="IPR015424">
    <property type="entry name" value="PyrdxlP-dep_Trfase"/>
</dbReference>
<comment type="caution">
    <text evidence="4">The sequence shown here is derived from an EMBL/GenBank/DDBJ whole genome shotgun (WGS) entry which is preliminary data.</text>
</comment>
<dbReference type="RefSeq" id="WP_311691341.1">
    <property type="nucleotide sequence ID" value="NZ_JAVREY010000002.1"/>
</dbReference>
<dbReference type="EMBL" id="JAVREY010000002">
    <property type="protein sequence ID" value="MDT0461885.1"/>
    <property type="molecule type" value="Genomic_DNA"/>
</dbReference>
<organism evidence="4 5">
    <name type="scientific">Streptomyces gibsoniae</name>
    <dbReference type="NCBI Taxonomy" id="3075529"/>
    <lineage>
        <taxon>Bacteria</taxon>
        <taxon>Bacillati</taxon>
        <taxon>Actinomycetota</taxon>
        <taxon>Actinomycetes</taxon>
        <taxon>Kitasatosporales</taxon>
        <taxon>Streptomycetaceae</taxon>
        <taxon>Streptomyces</taxon>
    </lineage>
</organism>
<dbReference type="Gene3D" id="3.90.1150.10">
    <property type="entry name" value="Aspartate Aminotransferase, domain 1"/>
    <property type="match status" value="1"/>
</dbReference>
<evidence type="ECO:0000256" key="1">
    <source>
        <dbReference type="ARBA" id="ARBA00001933"/>
    </source>
</evidence>
<accession>A0ABU2TLS3</accession>
<dbReference type="PANTHER" id="PTHR11808">
    <property type="entry name" value="TRANS-SULFURATION ENZYME FAMILY MEMBER"/>
    <property type="match status" value="1"/>
</dbReference>
<keyword evidence="4" id="KW-0032">Aminotransferase</keyword>
<keyword evidence="5" id="KW-1185">Reference proteome</keyword>
<name>A0ABU2TLS3_9ACTN</name>
<dbReference type="InterPro" id="IPR015422">
    <property type="entry name" value="PyrdxlP-dep_Trfase_small"/>
</dbReference>
<reference evidence="5" key="1">
    <citation type="submission" date="2023-07" db="EMBL/GenBank/DDBJ databases">
        <title>30 novel species of actinomycetes from the DSMZ collection.</title>
        <authorList>
            <person name="Nouioui I."/>
        </authorList>
    </citation>
    <scope>NUCLEOTIDE SEQUENCE [LARGE SCALE GENOMIC DNA]</scope>
    <source>
        <strain evidence="5">DSM 41699</strain>
    </source>
</reference>
<dbReference type="PANTHER" id="PTHR11808:SF85">
    <property type="entry name" value="CYSTATHIONINE GAMMA-LYASE-RELATED"/>
    <property type="match status" value="1"/>
</dbReference>
<dbReference type="SUPFAM" id="SSF53383">
    <property type="entry name" value="PLP-dependent transferases"/>
    <property type="match status" value="1"/>
</dbReference>